<evidence type="ECO:0000256" key="2">
    <source>
        <dbReference type="ARBA" id="ARBA00022695"/>
    </source>
</evidence>
<keyword evidence="2 4" id="KW-0548">Nucleotidyltransferase</keyword>
<evidence type="ECO:0000313" key="5">
    <source>
        <dbReference type="Proteomes" id="UP001145145"/>
    </source>
</evidence>
<evidence type="ECO:0000256" key="3">
    <source>
        <dbReference type="ARBA" id="ARBA00023229"/>
    </source>
</evidence>
<comment type="caution">
    <text evidence="4">The sequence shown here is derived from an EMBL/GenBank/DDBJ whole genome shotgun (WGS) entry which is preliminary data.</text>
</comment>
<proteinExistence type="predicted"/>
<dbReference type="Proteomes" id="UP001145145">
    <property type="component" value="Unassembled WGS sequence"/>
</dbReference>
<dbReference type="SUPFAM" id="SSF53448">
    <property type="entry name" value="Nucleotide-diphospho-sugar transferases"/>
    <property type="match status" value="1"/>
</dbReference>
<keyword evidence="1" id="KW-0808">Transferase</keyword>
<evidence type="ECO:0000313" key="4">
    <source>
        <dbReference type="EMBL" id="GLG04171.1"/>
    </source>
</evidence>
<dbReference type="CDD" id="cd02516">
    <property type="entry name" value="CDP-ME_synthetase"/>
    <property type="match status" value="1"/>
</dbReference>
<keyword evidence="5" id="KW-1185">Reference proteome</keyword>
<dbReference type="GO" id="GO:0050518">
    <property type="term" value="F:2-C-methyl-D-erythritol 4-phosphate cytidylyltransferase activity"/>
    <property type="evidence" value="ECO:0007669"/>
    <property type="project" value="UniProtKB-ARBA"/>
</dbReference>
<dbReference type="InterPro" id="IPR018294">
    <property type="entry name" value="ISPD_synthase_CS"/>
</dbReference>
<organism evidence="4 5">
    <name type="scientific">Sellimonas catena</name>
    <dbReference type="NCBI Taxonomy" id="2994035"/>
    <lineage>
        <taxon>Bacteria</taxon>
        <taxon>Bacillati</taxon>
        <taxon>Bacillota</taxon>
        <taxon>Clostridia</taxon>
        <taxon>Lachnospirales</taxon>
        <taxon>Lachnospiraceae</taxon>
        <taxon>Sellimonas</taxon>
    </lineage>
</organism>
<gene>
    <name evidence="4" type="primary">tarI</name>
    <name evidence="4" type="ORF">Selli1_13450</name>
</gene>
<dbReference type="EMBL" id="BSBO01000011">
    <property type="protein sequence ID" value="GLG04171.1"/>
    <property type="molecule type" value="Genomic_DNA"/>
</dbReference>
<dbReference type="NCBIfam" id="NF001183">
    <property type="entry name" value="PRK00155.1-3"/>
    <property type="match status" value="1"/>
</dbReference>
<dbReference type="FunFam" id="3.90.550.10:FF:000003">
    <property type="entry name" value="2-C-methyl-D-erythritol 4-phosphate cytidylyltransferase"/>
    <property type="match status" value="1"/>
</dbReference>
<protein>
    <submittedName>
        <fullName evidence="4">Ribitol-5-phosphate cytidylyltransferase</fullName>
    </submittedName>
</protein>
<dbReference type="Pfam" id="PF01128">
    <property type="entry name" value="IspD"/>
    <property type="match status" value="1"/>
</dbReference>
<accession>A0A9W6CA50</accession>
<sequence>MKHIAVVFAGGIGRRMNSKALPKQFLRLYGKEIIVYTLEHFQNHSEIDGIAVACVEDWIPFLKDLTEKYHLDKVKKIVPGGETGQQSIYHGLCAAGEIADGDRAIVLIHDGVRPLINKELISNCIQKVVETGSAITTAPAIETIFRSSDKKTVEQIIERSDCMLARAPQCFYLDEILKRHQQAKEEEREFIDSASMMSFYGSDLHLVEGPMENIKITTPMDYYTFKALIEADENSQLFGV</sequence>
<evidence type="ECO:0000256" key="1">
    <source>
        <dbReference type="ARBA" id="ARBA00022679"/>
    </source>
</evidence>
<reference evidence="4 5" key="1">
    <citation type="journal article" date="2023" name="Int. J. Syst. Evol. Microbiol.">
        <title>Sellimonas catena sp. nov., isolated from human faeces.</title>
        <authorList>
            <person name="Hisatomi A."/>
            <person name="Ohkuma M."/>
            <person name="Sakamoto M."/>
        </authorList>
    </citation>
    <scope>NUCLEOTIDE SEQUENCE [LARGE SCALE GENOMIC DNA]</scope>
    <source>
        <strain evidence="4 5">12EGH17</strain>
    </source>
</reference>
<dbReference type="Gene3D" id="3.90.550.10">
    <property type="entry name" value="Spore Coat Polysaccharide Biosynthesis Protein SpsA, Chain A"/>
    <property type="match status" value="1"/>
</dbReference>
<dbReference type="PANTHER" id="PTHR32125">
    <property type="entry name" value="2-C-METHYL-D-ERYTHRITOL 4-PHOSPHATE CYTIDYLYLTRANSFERASE, CHLOROPLASTIC"/>
    <property type="match status" value="1"/>
</dbReference>
<dbReference type="InterPro" id="IPR029044">
    <property type="entry name" value="Nucleotide-diphossugar_trans"/>
</dbReference>
<dbReference type="PROSITE" id="PS01295">
    <property type="entry name" value="ISPD"/>
    <property type="match status" value="1"/>
</dbReference>
<dbReference type="InterPro" id="IPR034683">
    <property type="entry name" value="IspD/TarI"/>
</dbReference>
<dbReference type="InterPro" id="IPR050088">
    <property type="entry name" value="IspD/TarI_cytidylyltransf_bact"/>
</dbReference>
<name>A0A9W6CA50_9FIRM</name>
<dbReference type="RefSeq" id="WP_281872554.1">
    <property type="nucleotide sequence ID" value="NZ_BSBO01000011.1"/>
</dbReference>
<dbReference type="PANTHER" id="PTHR32125:SF4">
    <property type="entry name" value="2-C-METHYL-D-ERYTHRITOL 4-PHOSPHATE CYTIDYLYLTRANSFERASE, CHLOROPLASTIC"/>
    <property type="match status" value="1"/>
</dbReference>
<keyword evidence="3" id="KW-0414">Isoprene biosynthesis</keyword>
<dbReference type="GO" id="GO:0008299">
    <property type="term" value="P:isoprenoid biosynthetic process"/>
    <property type="evidence" value="ECO:0007669"/>
    <property type="project" value="UniProtKB-KW"/>
</dbReference>
<dbReference type="AlphaFoldDB" id="A0A9W6CA50"/>